<sequence>MNVSVSSNGTLNLTIAAAEWTVLPVFSLFVFITAFLGNGLLMVTFIRERSLRTPFNVYIINLLAANLAVVIFQYPMDIVTNLHSAWLLGNGACNLYLYANSVFGACICNSHMLIAINRMWAVSFPLSYRTHHSRRTAVCLCLGVWVYVHVGVGPPVIIDALYFRLPIETNGCMINAPEQQAWEIVIEVIYWLPQIVMLATFPITWCAKRSQRKRVHGTAGSMAAGATQVQPEEEFDGTKAGSIQIQMQSGSNFTVMRSQQPSIEANSIVAQPVTQPVTTHVNVAARSKRGNSHGFLVLALLTVSVCICWTPNNVFYTISFIYVIDDPVFYDIQTVLFILQTAIDPIIFTLALSSVRAGLLRLFRCQAPAR</sequence>
<reference evidence="12" key="1">
    <citation type="submission" date="2017-01" db="EMBL/GenBank/DDBJ databases">
        <title>Comparative genomics of anhydrobiosis in the tardigrade Hypsibius dujardini.</title>
        <authorList>
            <person name="Yoshida Y."/>
            <person name="Koutsovoulos G."/>
            <person name="Laetsch D."/>
            <person name="Stevens L."/>
            <person name="Kumar S."/>
            <person name="Horikawa D."/>
            <person name="Ishino K."/>
            <person name="Komine S."/>
            <person name="Tomita M."/>
            <person name="Blaxter M."/>
            <person name="Arakawa K."/>
        </authorList>
    </citation>
    <scope>NUCLEOTIDE SEQUENCE [LARGE SCALE GENOMIC DNA]</scope>
    <source>
        <strain evidence="12">Z151</strain>
    </source>
</reference>
<dbReference type="PRINTS" id="PR00237">
    <property type="entry name" value="GPCRRHODOPSN"/>
</dbReference>
<comment type="caution">
    <text evidence="11">The sequence shown here is derived from an EMBL/GenBank/DDBJ whole genome shotgun (WGS) entry which is preliminary data.</text>
</comment>
<dbReference type="SUPFAM" id="SSF81321">
    <property type="entry name" value="Family A G protein-coupled receptor-like"/>
    <property type="match status" value="1"/>
</dbReference>
<dbReference type="Pfam" id="PF00001">
    <property type="entry name" value="7tm_1"/>
    <property type="match status" value="1"/>
</dbReference>
<feature type="transmembrane region" description="Helical" evidence="9">
    <location>
        <begin position="55"/>
        <end position="75"/>
    </location>
</feature>
<dbReference type="Gene3D" id="1.20.1070.10">
    <property type="entry name" value="Rhodopsin 7-helix transmembrane proteins"/>
    <property type="match status" value="1"/>
</dbReference>
<feature type="transmembrane region" description="Helical" evidence="9">
    <location>
        <begin position="95"/>
        <end position="116"/>
    </location>
</feature>
<dbReference type="AlphaFoldDB" id="A0A1W0WKP5"/>
<evidence type="ECO:0000256" key="4">
    <source>
        <dbReference type="ARBA" id="ARBA00022989"/>
    </source>
</evidence>
<name>A0A1W0WKP5_HYPEX</name>
<keyword evidence="2" id="KW-1003">Cell membrane</keyword>
<dbReference type="PANTHER" id="PTHR24248:SF129">
    <property type="entry name" value="G-PROTEIN COUPLED RECEPTORS FAMILY 1 PROFILE DOMAIN-CONTAINING PROTEIN"/>
    <property type="match status" value="1"/>
</dbReference>
<dbReference type="OrthoDB" id="9996086at2759"/>
<protein>
    <submittedName>
        <fullName evidence="11">Melanopsin</fullName>
    </submittedName>
</protein>
<keyword evidence="6 9" id="KW-0472">Membrane</keyword>
<keyword evidence="5" id="KW-0297">G-protein coupled receptor</keyword>
<dbReference type="InterPro" id="IPR000276">
    <property type="entry name" value="GPCR_Rhodpsn"/>
</dbReference>
<evidence type="ECO:0000313" key="11">
    <source>
        <dbReference type="EMBL" id="OQV15774.1"/>
    </source>
</evidence>
<gene>
    <name evidence="11" type="ORF">BV898_10028</name>
</gene>
<feature type="transmembrane region" description="Helical" evidence="9">
    <location>
        <begin position="335"/>
        <end position="355"/>
    </location>
</feature>
<dbReference type="GO" id="GO:0005886">
    <property type="term" value="C:plasma membrane"/>
    <property type="evidence" value="ECO:0007669"/>
    <property type="project" value="UniProtKB-SubCell"/>
</dbReference>
<dbReference type="PROSITE" id="PS50262">
    <property type="entry name" value="G_PROTEIN_RECEP_F1_2"/>
    <property type="match status" value="1"/>
</dbReference>
<feature type="transmembrane region" description="Helical" evidence="9">
    <location>
        <begin position="20"/>
        <end position="43"/>
    </location>
</feature>
<keyword evidence="3 9" id="KW-0812">Transmembrane</keyword>
<evidence type="ECO:0000256" key="5">
    <source>
        <dbReference type="ARBA" id="ARBA00023040"/>
    </source>
</evidence>
<feature type="transmembrane region" description="Helical" evidence="9">
    <location>
        <begin position="188"/>
        <end position="207"/>
    </location>
</feature>
<dbReference type="GO" id="GO:0004930">
    <property type="term" value="F:G protein-coupled receptor activity"/>
    <property type="evidence" value="ECO:0007669"/>
    <property type="project" value="UniProtKB-KW"/>
</dbReference>
<evidence type="ECO:0000256" key="6">
    <source>
        <dbReference type="ARBA" id="ARBA00023136"/>
    </source>
</evidence>
<evidence type="ECO:0000256" key="1">
    <source>
        <dbReference type="ARBA" id="ARBA00004651"/>
    </source>
</evidence>
<dbReference type="PANTHER" id="PTHR24248">
    <property type="entry name" value="ADRENERGIC RECEPTOR-RELATED G-PROTEIN COUPLED RECEPTOR"/>
    <property type="match status" value="1"/>
</dbReference>
<keyword evidence="12" id="KW-1185">Reference proteome</keyword>
<evidence type="ECO:0000256" key="8">
    <source>
        <dbReference type="ARBA" id="ARBA00023224"/>
    </source>
</evidence>
<organism evidence="11 12">
    <name type="scientific">Hypsibius exemplaris</name>
    <name type="common">Freshwater tardigrade</name>
    <dbReference type="NCBI Taxonomy" id="2072580"/>
    <lineage>
        <taxon>Eukaryota</taxon>
        <taxon>Metazoa</taxon>
        <taxon>Ecdysozoa</taxon>
        <taxon>Tardigrada</taxon>
        <taxon>Eutardigrada</taxon>
        <taxon>Parachela</taxon>
        <taxon>Hypsibioidea</taxon>
        <taxon>Hypsibiidae</taxon>
        <taxon>Hypsibius</taxon>
    </lineage>
</organism>
<keyword evidence="7" id="KW-0675">Receptor</keyword>
<proteinExistence type="predicted"/>
<feature type="transmembrane region" description="Helical" evidence="9">
    <location>
        <begin position="137"/>
        <end position="158"/>
    </location>
</feature>
<evidence type="ECO:0000313" key="12">
    <source>
        <dbReference type="Proteomes" id="UP000192578"/>
    </source>
</evidence>
<dbReference type="Proteomes" id="UP000192578">
    <property type="component" value="Unassembled WGS sequence"/>
</dbReference>
<keyword evidence="4 9" id="KW-1133">Transmembrane helix</keyword>
<feature type="domain" description="G-protein coupled receptors family 1 profile" evidence="10">
    <location>
        <begin position="37"/>
        <end position="348"/>
    </location>
</feature>
<dbReference type="EMBL" id="MTYJ01000082">
    <property type="protein sequence ID" value="OQV15774.1"/>
    <property type="molecule type" value="Genomic_DNA"/>
</dbReference>
<evidence type="ECO:0000259" key="10">
    <source>
        <dbReference type="PROSITE" id="PS50262"/>
    </source>
</evidence>
<comment type="subcellular location">
    <subcellularLocation>
        <location evidence="1">Cell membrane</location>
        <topology evidence="1">Multi-pass membrane protein</topology>
    </subcellularLocation>
</comment>
<evidence type="ECO:0000256" key="3">
    <source>
        <dbReference type="ARBA" id="ARBA00022692"/>
    </source>
</evidence>
<evidence type="ECO:0000256" key="7">
    <source>
        <dbReference type="ARBA" id="ARBA00023170"/>
    </source>
</evidence>
<accession>A0A1W0WKP5</accession>
<dbReference type="InterPro" id="IPR017452">
    <property type="entry name" value="GPCR_Rhodpsn_7TM"/>
</dbReference>
<evidence type="ECO:0000256" key="2">
    <source>
        <dbReference type="ARBA" id="ARBA00022475"/>
    </source>
</evidence>
<evidence type="ECO:0000256" key="9">
    <source>
        <dbReference type="SAM" id="Phobius"/>
    </source>
</evidence>
<feature type="transmembrane region" description="Helical" evidence="9">
    <location>
        <begin position="295"/>
        <end position="323"/>
    </location>
</feature>
<dbReference type="CDD" id="cd00637">
    <property type="entry name" value="7tm_classA_rhodopsin-like"/>
    <property type="match status" value="1"/>
</dbReference>
<keyword evidence="8" id="KW-0807">Transducer</keyword>